<evidence type="ECO:0000313" key="2">
    <source>
        <dbReference type="EMBL" id="SUB15079.1"/>
    </source>
</evidence>
<proteinExistence type="predicted"/>
<sequence length="130" mass="13717">MKPCALPVRYSAQTAALCLDLDNFKNVNDALGHQIGDELLRSVAKRLRNALRDQDTLARIGGDEFAIVLPSVASNEEASIVAQRLIEAIRPPVNVEGHNLSVGLSVGIALSTTHYQYAGAAAALCGHGAV</sequence>
<dbReference type="PROSITE" id="PS50887">
    <property type="entry name" value="GGDEF"/>
    <property type="match status" value="1"/>
</dbReference>
<dbReference type="Pfam" id="PF00990">
    <property type="entry name" value="GGDEF"/>
    <property type="match status" value="1"/>
</dbReference>
<keyword evidence="3" id="KW-1185">Reference proteome</keyword>
<gene>
    <name evidence="2" type="primary">gmr_3</name>
    <name evidence="2" type="ORF">NCTC9381_00944</name>
</gene>
<feature type="domain" description="GGDEF" evidence="1">
    <location>
        <begin position="12"/>
        <end position="130"/>
    </location>
</feature>
<dbReference type="InterPro" id="IPR043128">
    <property type="entry name" value="Rev_trsase/Diguanyl_cyclase"/>
</dbReference>
<dbReference type="CDD" id="cd01949">
    <property type="entry name" value="GGDEF"/>
    <property type="match status" value="1"/>
</dbReference>
<dbReference type="InterPro" id="IPR052163">
    <property type="entry name" value="DGC-Regulatory_Protein"/>
</dbReference>
<reference evidence="2 3" key="1">
    <citation type="submission" date="2018-06" db="EMBL/GenBank/DDBJ databases">
        <authorList>
            <consortium name="Pathogen Informatics"/>
            <person name="Doyle S."/>
        </authorList>
    </citation>
    <scope>NUCLEOTIDE SEQUENCE [LARGE SCALE GENOMIC DNA]</scope>
    <source>
        <strain evidence="2 3">NCTC9381</strain>
    </source>
</reference>
<dbReference type="NCBIfam" id="TIGR00254">
    <property type="entry name" value="GGDEF"/>
    <property type="match status" value="1"/>
</dbReference>
<evidence type="ECO:0000313" key="3">
    <source>
        <dbReference type="Proteomes" id="UP000254640"/>
    </source>
</evidence>
<dbReference type="InterPro" id="IPR029787">
    <property type="entry name" value="Nucleotide_cyclase"/>
</dbReference>
<dbReference type="SUPFAM" id="SSF55073">
    <property type="entry name" value="Nucleotide cyclase"/>
    <property type="match status" value="1"/>
</dbReference>
<name>A0A379AC26_ENTAG</name>
<dbReference type="Gene3D" id="3.30.70.270">
    <property type="match status" value="1"/>
</dbReference>
<protein>
    <submittedName>
        <fullName evidence="2">Cyclic di-GMP phosphodiesterase Gmr</fullName>
        <ecNumber evidence="2">3.1.4.52</ecNumber>
    </submittedName>
</protein>
<dbReference type="Proteomes" id="UP000254640">
    <property type="component" value="Unassembled WGS sequence"/>
</dbReference>
<dbReference type="InterPro" id="IPR000160">
    <property type="entry name" value="GGDEF_dom"/>
</dbReference>
<dbReference type="PANTHER" id="PTHR46663:SF3">
    <property type="entry name" value="SLL0267 PROTEIN"/>
    <property type="match status" value="1"/>
</dbReference>
<dbReference type="GO" id="GO:0071111">
    <property type="term" value="F:cyclic-guanylate-specific phosphodiesterase activity"/>
    <property type="evidence" value="ECO:0007669"/>
    <property type="project" value="UniProtKB-EC"/>
</dbReference>
<evidence type="ECO:0000259" key="1">
    <source>
        <dbReference type="PROSITE" id="PS50887"/>
    </source>
</evidence>
<dbReference type="AlphaFoldDB" id="A0A379AC26"/>
<organism evidence="2 3">
    <name type="scientific">Enterobacter agglomerans</name>
    <name type="common">Erwinia herbicola</name>
    <name type="synonym">Pantoea agglomerans</name>
    <dbReference type="NCBI Taxonomy" id="549"/>
    <lineage>
        <taxon>Bacteria</taxon>
        <taxon>Pseudomonadati</taxon>
        <taxon>Pseudomonadota</taxon>
        <taxon>Gammaproteobacteria</taxon>
        <taxon>Enterobacterales</taxon>
        <taxon>Erwiniaceae</taxon>
        <taxon>Pantoea</taxon>
        <taxon>Pantoea agglomerans group</taxon>
    </lineage>
</organism>
<dbReference type="EMBL" id="UGSO01000001">
    <property type="protein sequence ID" value="SUB15079.1"/>
    <property type="molecule type" value="Genomic_DNA"/>
</dbReference>
<dbReference type="SMART" id="SM00267">
    <property type="entry name" value="GGDEF"/>
    <property type="match status" value="1"/>
</dbReference>
<dbReference type="PANTHER" id="PTHR46663">
    <property type="entry name" value="DIGUANYLATE CYCLASE DGCT-RELATED"/>
    <property type="match status" value="1"/>
</dbReference>
<dbReference type="EC" id="3.1.4.52" evidence="2"/>
<accession>A0A379AC26</accession>
<keyword evidence="2" id="KW-0378">Hydrolase</keyword>